<keyword evidence="3" id="KW-0539">Nucleus</keyword>
<feature type="compositionally biased region" description="Acidic residues" evidence="4">
    <location>
        <begin position="823"/>
        <end position="832"/>
    </location>
</feature>
<dbReference type="GO" id="GO:0003714">
    <property type="term" value="F:transcription corepressor activity"/>
    <property type="evidence" value="ECO:0007669"/>
    <property type="project" value="TreeGrafter"/>
</dbReference>
<evidence type="ECO:0000313" key="5">
    <source>
        <dbReference type="EMBL" id="TRY70913.1"/>
    </source>
</evidence>
<feature type="compositionally biased region" description="Polar residues" evidence="4">
    <location>
        <begin position="872"/>
        <end position="883"/>
    </location>
</feature>
<dbReference type="AlphaFoldDB" id="A0A553NZP8"/>
<dbReference type="STRING" id="6832.A0A553NZP8"/>
<evidence type="ECO:0000256" key="2">
    <source>
        <dbReference type="ARBA" id="ARBA00006809"/>
    </source>
</evidence>
<dbReference type="GO" id="GO:0003723">
    <property type="term" value="F:RNA binding"/>
    <property type="evidence" value="ECO:0007669"/>
    <property type="project" value="TreeGrafter"/>
</dbReference>
<sequence>MLENFHRKTLITSEFVSEFVKAKDDNTTPIHIIRNHPVFPVVLDQVKNKGLLHELWFEHLDSSLVKESSSYKILLGFSVLEKILELDQEPAEMIKYLSPNVVETSLRLLTRLESSPEEDAFIFGVLAKFGAMAKDKPEIQEHVLHALLSKSGNIAFDKITGGNVVHQVVTFCNKEAVKEVGSLYRNAVLGVPNEGREYTAKERVYSAFQLAKLVAHPSIQEDNDWRAETLSFLLLCTHFEVQKVIPPLTSVPAPFAREAKLEIKSAFYKALDFKTKNFESMTQILRQVALFANKFVTKPDKSGAVLLKALDAKSLSAWKTMIVEVEAIENGVGSKMENSVFQLLYLQMGFQLFTEPALAVDTLIELKECHKRSTQRKAKKKVKTGQDEPQWVEVVVDLLLSLLSQNKHHLRQLVNSVFVMLCPHLTLEAIQTIAEDSIDMDDIADDDMKKMDEMLANVFRLLSKKKGGAQKKKEKKDALAIMHFKIRALDMIDVYVSHQPKADHVLFIMSFVFNALEKLGNQKEQKPMVTRLQNTLKKMCNMRKPQHFNFEEGSPDPEELIRLLEYLLELANSGSPLVSQLSQPIALFSQCTFLLLKISQQMKKAKDLDQRLRDVYSQALGNFFHKSICVLPVAFFQLPLQSNWEGSWALVPDIVKHGFDLKTRQFRRTQAIFLLSTLYHNKALVETESKAVRQKIEFDLEQKAIHELKSATETSKPRYLCELFSLLKGLHQSDAKIDWEKVAEALEVFRENVPKNRHFQDVKRAFNRIASSLKLKPITGSEKKKNKNGAKAPGPQQNGGAQNGFFEDLTNGDTSTTAINGTNDDEQGEPVDGEGGSKKKKKKKKPSHETLKAKKEQKLKDVETQLAENDIPSFSNITLSDNMNFAYKTEQSQKRTNDEEDEQIDDKKKRKKRKKDAK</sequence>
<feature type="compositionally biased region" description="Basic residues" evidence="4">
    <location>
        <begin position="908"/>
        <end position="918"/>
    </location>
</feature>
<dbReference type="InterPro" id="IPR016024">
    <property type="entry name" value="ARM-type_fold"/>
</dbReference>
<reference evidence="5 6" key="1">
    <citation type="journal article" date="2018" name="Nat. Ecol. Evol.">
        <title>Genomic signatures of mitonuclear coevolution across populations of Tigriopus californicus.</title>
        <authorList>
            <person name="Barreto F.S."/>
            <person name="Watson E.T."/>
            <person name="Lima T.G."/>
            <person name="Willett C.S."/>
            <person name="Edmands S."/>
            <person name="Li W."/>
            <person name="Burton R.S."/>
        </authorList>
    </citation>
    <scope>NUCLEOTIDE SEQUENCE [LARGE SCALE GENOMIC DNA]</scope>
    <source>
        <strain evidence="5 6">San Diego</strain>
    </source>
</reference>
<evidence type="ECO:0000256" key="1">
    <source>
        <dbReference type="ARBA" id="ARBA00004123"/>
    </source>
</evidence>
<dbReference type="PANTHER" id="PTHR13213:SF2">
    <property type="entry name" value="MYB-BINDING PROTEIN 1A"/>
    <property type="match status" value="1"/>
</dbReference>
<dbReference type="PANTHER" id="PTHR13213">
    <property type="entry name" value="MYB-BINDING PROTEIN 1A FAMILY MEMBER"/>
    <property type="match status" value="1"/>
</dbReference>
<evidence type="ECO:0000313" key="6">
    <source>
        <dbReference type="Proteomes" id="UP000318571"/>
    </source>
</evidence>
<accession>A0A553NZP8</accession>
<comment type="similarity">
    <text evidence="2">Belongs to the MYBBP1A family.</text>
</comment>
<dbReference type="OMA" id="LQTGHFW"/>
<organism evidence="5 6">
    <name type="scientific">Tigriopus californicus</name>
    <name type="common">Marine copepod</name>
    <dbReference type="NCBI Taxonomy" id="6832"/>
    <lineage>
        <taxon>Eukaryota</taxon>
        <taxon>Metazoa</taxon>
        <taxon>Ecdysozoa</taxon>
        <taxon>Arthropoda</taxon>
        <taxon>Crustacea</taxon>
        <taxon>Multicrustacea</taxon>
        <taxon>Hexanauplia</taxon>
        <taxon>Copepoda</taxon>
        <taxon>Harpacticoida</taxon>
        <taxon>Harpacticidae</taxon>
        <taxon>Tigriopus</taxon>
    </lineage>
</organism>
<comment type="subcellular location">
    <subcellularLocation>
        <location evidence="1">Nucleus</location>
    </subcellularLocation>
</comment>
<name>A0A553NZP8_TIGCA</name>
<gene>
    <name evidence="5" type="ORF">TCAL_07526</name>
</gene>
<dbReference type="Proteomes" id="UP000318571">
    <property type="component" value="Chromosome 9"/>
</dbReference>
<feature type="compositionally biased region" description="Polar residues" evidence="4">
    <location>
        <begin position="811"/>
        <end position="822"/>
    </location>
</feature>
<evidence type="ECO:0000256" key="3">
    <source>
        <dbReference type="ARBA" id="ARBA00023242"/>
    </source>
</evidence>
<keyword evidence="6" id="KW-1185">Reference proteome</keyword>
<feature type="compositionally biased region" description="Low complexity" evidence="4">
    <location>
        <begin position="789"/>
        <end position="804"/>
    </location>
</feature>
<dbReference type="InterPro" id="IPR007015">
    <property type="entry name" value="DNA_pol_V/MYBBP1A"/>
</dbReference>
<feature type="region of interest" description="Disordered" evidence="4">
    <location>
        <begin position="777"/>
        <end position="918"/>
    </location>
</feature>
<protein>
    <submittedName>
        <fullName evidence="5">Uncharacterized protein</fullName>
    </submittedName>
</protein>
<feature type="compositionally biased region" description="Basic and acidic residues" evidence="4">
    <location>
        <begin position="847"/>
        <end position="863"/>
    </location>
</feature>
<comment type="caution">
    <text evidence="5">The sequence shown here is derived from an EMBL/GenBank/DDBJ whole genome shotgun (WGS) entry which is preliminary data.</text>
</comment>
<dbReference type="GO" id="GO:0043565">
    <property type="term" value="F:sequence-specific DNA binding"/>
    <property type="evidence" value="ECO:0007669"/>
    <property type="project" value="TreeGrafter"/>
</dbReference>
<proteinExistence type="inferred from homology"/>
<dbReference type="SUPFAM" id="SSF48371">
    <property type="entry name" value="ARM repeat"/>
    <property type="match status" value="1"/>
</dbReference>
<dbReference type="GO" id="GO:0005730">
    <property type="term" value="C:nucleolus"/>
    <property type="evidence" value="ECO:0007669"/>
    <property type="project" value="InterPro"/>
</dbReference>
<dbReference type="Pfam" id="PF04931">
    <property type="entry name" value="DNA_pol_phi"/>
    <property type="match status" value="2"/>
</dbReference>
<dbReference type="EMBL" id="VCGU01000009">
    <property type="protein sequence ID" value="TRY70913.1"/>
    <property type="molecule type" value="Genomic_DNA"/>
</dbReference>
<evidence type="ECO:0000256" key="4">
    <source>
        <dbReference type="SAM" id="MobiDB-lite"/>
    </source>
</evidence>